<feature type="compositionally biased region" description="Basic and acidic residues" evidence="1">
    <location>
        <begin position="132"/>
        <end position="146"/>
    </location>
</feature>
<gene>
    <name evidence="2" type="ORF">BOTNAR_1780g00030</name>
</gene>
<evidence type="ECO:0000313" key="3">
    <source>
        <dbReference type="Proteomes" id="UP000297452"/>
    </source>
</evidence>
<comment type="caution">
    <text evidence="2">The sequence shown here is derived from an EMBL/GenBank/DDBJ whole genome shotgun (WGS) entry which is preliminary data.</text>
</comment>
<name>A0A4Z1H6C9_9HELO</name>
<keyword evidence="3" id="KW-1185">Reference proteome</keyword>
<evidence type="ECO:0000256" key="1">
    <source>
        <dbReference type="SAM" id="MobiDB-lite"/>
    </source>
</evidence>
<dbReference type="EMBL" id="PQXJ01001773">
    <property type="protein sequence ID" value="TGO43601.1"/>
    <property type="molecule type" value="Genomic_DNA"/>
</dbReference>
<organism evidence="2 3">
    <name type="scientific">Botryotinia narcissicola</name>
    <dbReference type="NCBI Taxonomy" id="278944"/>
    <lineage>
        <taxon>Eukaryota</taxon>
        <taxon>Fungi</taxon>
        <taxon>Dikarya</taxon>
        <taxon>Ascomycota</taxon>
        <taxon>Pezizomycotina</taxon>
        <taxon>Leotiomycetes</taxon>
        <taxon>Helotiales</taxon>
        <taxon>Sclerotiniaceae</taxon>
        <taxon>Botryotinia</taxon>
    </lineage>
</organism>
<reference evidence="2 3" key="1">
    <citation type="submission" date="2017-12" db="EMBL/GenBank/DDBJ databases">
        <title>Comparative genomics of Botrytis spp.</title>
        <authorList>
            <person name="Valero-Jimenez C.A."/>
            <person name="Tapia P."/>
            <person name="Veloso J."/>
            <person name="Silva-Moreno E."/>
            <person name="Staats M."/>
            <person name="Valdes J.H."/>
            <person name="Van Kan J.A.L."/>
        </authorList>
    </citation>
    <scope>NUCLEOTIDE SEQUENCE [LARGE SCALE GENOMIC DNA]</scope>
    <source>
        <strain evidence="2 3">MUCL2120</strain>
    </source>
</reference>
<evidence type="ECO:0000313" key="2">
    <source>
        <dbReference type="EMBL" id="TGO43601.1"/>
    </source>
</evidence>
<accession>A0A4Z1H6C9</accession>
<dbReference type="Proteomes" id="UP000297452">
    <property type="component" value="Unassembled WGS sequence"/>
</dbReference>
<protein>
    <submittedName>
        <fullName evidence="2">Uncharacterized protein</fullName>
    </submittedName>
</protein>
<sequence>MEGNPCPCCHTNNPTLATHCGRCTGVIPGHETIERITIKHEDTRKVATINHEERVPLWTDVSESNMDENGNEQDKIPRCMAVQIEVFGIKCSIVISEDHSRGVNVSVVPDVVALSLRGNMRIAEWKQLEDLKDKGGDEGENERGDEGEYFENWLSN</sequence>
<proteinExistence type="predicted"/>
<dbReference type="OrthoDB" id="3514695at2759"/>
<dbReference type="AlphaFoldDB" id="A0A4Z1H6C9"/>
<feature type="region of interest" description="Disordered" evidence="1">
    <location>
        <begin position="132"/>
        <end position="156"/>
    </location>
</feature>